<dbReference type="Pfam" id="PF08238">
    <property type="entry name" value="Sel1"/>
    <property type="match status" value="13"/>
</dbReference>
<sequence length="671" mass="75643">MKKTTLFILLLLAFGAVQSSAQELPLDSLSITTNIKTLSKKAKRKDVDATYRLGLAYQNGWGVPKNNDKAFEAMKFSAEQGDPRAQVELAVGYKLGYGTAIDLEKARYWVEKSATQLNPSAIRLAFDWAFARGDKQATFDWAELGAKNDLAGAQYYLAFFYQKGIACDVDLQRAIHWAKRSANHQYIPAFRLLAEIYMDGAVENGRSDRDNFFEGIQWLEAAVELDDAESKYLLGNIYIESGDESKNEEGWSLIAESALANYTEAKFDMALVLFNDGDCLDDELKICVRLIEECAADGFAMAYNALGAFYEEGIYYKKDLKKAEDWYLKGAEKSYVEAQYNLGKLYLSQNATGELAEKGWNWLMQASDNGHVEAGFEIGLLLWYKNKDKATNIEAINYINRSAEAGYAPAQSFLADYFLHGYGVKIDKDKGFFWAKKSAEQHNTSGLRLLALAYFRGDGHTVDYQKAFELFVASAEQGDKYAPCMLGYMYGMGKGVERDLSKAASWYQMGADRGDTEAQSNLALVYLRGDGVAKDEKKAFEWMQKSADQGNGFAQFELSKMYLMGQGVKVNQRKAMEYLTQSAESGDKNAQYELATHYHEGKGVKKDLEKAIEWYHASAMQGHRDAQRYLGELMIQEGTTEEVKEGGRKWLKISEENPNEPVQRMVLEYEW</sequence>
<dbReference type="EMBL" id="AP025298">
    <property type="protein sequence ID" value="BDD02075.1"/>
    <property type="molecule type" value="Genomic_DNA"/>
</dbReference>
<reference evidence="2 3" key="1">
    <citation type="submission" date="2021-12" db="EMBL/GenBank/DDBJ databases">
        <title>Genome sequencing of bacteria with rrn-lacking chromosome and rrn-plasmid.</title>
        <authorList>
            <person name="Anda M."/>
            <person name="Iwasaki W."/>
        </authorList>
    </citation>
    <scope>NUCLEOTIDE SEQUENCE [LARGE SCALE GENOMIC DNA]</scope>
    <source>
        <strain evidence="2 3">NBRC 101262</strain>
        <plasmid evidence="2 3">pPP6</plasmid>
    </source>
</reference>
<proteinExistence type="predicted"/>
<keyword evidence="2" id="KW-0614">Plasmid</keyword>
<dbReference type="Gene3D" id="1.25.40.10">
    <property type="entry name" value="Tetratricopeptide repeat domain"/>
    <property type="match status" value="5"/>
</dbReference>
<evidence type="ECO:0000256" key="1">
    <source>
        <dbReference type="SAM" id="SignalP"/>
    </source>
</evidence>
<dbReference type="RefSeq" id="WP_338399367.1">
    <property type="nucleotide sequence ID" value="NZ_AP025298.1"/>
</dbReference>
<dbReference type="Proteomes" id="UP001354989">
    <property type="component" value="Plasmid pPP6"/>
</dbReference>
<evidence type="ECO:0000313" key="2">
    <source>
        <dbReference type="EMBL" id="BDD02075.1"/>
    </source>
</evidence>
<name>A0ABM7VM84_9BACT</name>
<accession>A0ABM7VM84</accession>
<dbReference type="PANTHER" id="PTHR11102:SF160">
    <property type="entry name" value="ERAD-ASSOCIATED E3 UBIQUITIN-PROTEIN LIGASE COMPONENT HRD3"/>
    <property type="match status" value="1"/>
</dbReference>
<dbReference type="InterPro" id="IPR006597">
    <property type="entry name" value="Sel1-like"/>
</dbReference>
<organism evidence="2 3">
    <name type="scientific">Persicobacter psychrovividus</name>
    <dbReference type="NCBI Taxonomy" id="387638"/>
    <lineage>
        <taxon>Bacteria</taxon>
        <taxon>Pseudomonadati</taxon>
        <taxon>Bacteroidota</taxon>
        <taxon>Cytophagia</taxon>
        <taxon>Cytophagales</taxon>
        <taxon>Persicobacteraceae</taxon>
        <taxon>Persicobacter</taxon>
    </lineage>
</organism>
<evidence type="ECO:0000313" key="3">
    <source>
        <dbReference type="Proteomes" id="UP001354989"/>
    </source>
</evidence>
<geneLocation type="plasmid" evidence="2 3">
    <name>pPP6</name>
</geneLocation>
<keyword evidence="3" id="KW-1185">Reference proteome</keyword>
<keyword evidence="1" id="KW-0732">Signal</keyword>
<dbReference type="InterPro" id="IPR011990">
    <property type="entry name" value="TPR-like_helical_dom_sf"/>
</dbReference>
<feature type="signal peptide" evidence="1">
    <location>
        <begin position="1"/>
        <end position="21"/>
    </location>
</feature>
<evidence type="ECO:0008006" key="4">
    <source>
        <dbReference type="Google" id="ProtNLM"/>
    </source>
</evidence>
<protein>
    <recommendedName>
        <fullName evidence="4">Sel1 repeat family protein</fullName>
    </recommendedName>
</protein>
<dbReference type="PANTHER" id="PTHR11102">
    <property type="entry name" value="SEL-1-LIKE PROTEIN"/>
    <property type="match status" value="1"/>
</dbReference>
<dbReference type="SUPFAM" id="SSF81901">
    <property type="entry name" value="HCP-like"/>
    <property type="match status" value="4"/>
</dbReference>
<feature type="chain" id="PRO_5046766572" description="Sel1 repeat family protein" evidence="1">
    <location>
        <begin position="22"/>
        <end position="671"/>
    </location>
</feature>
<dbReference type="InterPro" id="IPR050767">
    <property type="entry name" value="Sel1_AlgK"/>
</dbReference>
<gene>
    <name evidence="2" type="ORF">PEPS_43550</name>
</gene>
<dbReference type="SMART" id="SM00671">
    <property type="entry name" value="SEL1"/>
    <property type="match status" value="13"/>
</dbReference>